<feature type="transmembrane region" description="Helical" evidence="1">
    <location>
        <begin position="120"/>
        <end position="140"/>
    </location>
</feature>
<gene>
    <name evidence="3" type="ORF">E6K80_03925</name>
</gene>
<comment type="caution">
    <text evidence="3">The sequence shown here is derived from an EMBL/GenBank/DDBJ whole genome shotgun (WGS) entry which is preliminary data.</text>
</comment>
<accession>A0A538U7W9</accession>
<proteinExistence type="predicted"/>
<keyword evidence="2" id="KW-0732">Signal</keyword>
<evidence type="ECO:0008006" key="5">
    <source>
        <dbReference type="Google" id="ProtNLM"/>
    </source>
</evidence>
<dbReference type="EMBL" id="VBPA01000085">
    <property type="protein sequence ID" value="TMQ71991.1"/>
    <property type="molecule type" value="Genomic_DNA"/>
</dbReference>
<sequence>MTAARSRRVAVSCAVAALTFAAPAWAQTASDSLARATSLHGAPSEEALASLRRTFKYQTVARVYVGGRRYLVQSPKITPAGFAHGRVIEPDHVPKDELPATIPWSDVDSLLLRRTHATRMGTAFALTFGVLAGLAGHAVVTMEEPNPGALAYIVFGAAGAGAGYLAGGFLGGFVQYWVQVYPERTPDPDWRRRQRPGA</sequence>
<keyword evidence="1" id="KW-1133">Transmembrane helix</keyword>
<feature type="signal peptide" evidence="2">
    <location>
        <begin position="1"/>
        <end position="26"/>
    </location>
</feature>
<evidence type="ECO:0000313" key="4">
    <source>
        <dbReference type="Proteomes" id="UP000319836"/>
    </source>
</evidence>
<name>A0A538U7W9_UNCEI</name>
<evidence type="ECO:0000256" key="2">
    <source>
        <dbReference type="SAM" id="SignalP"/>
    </source>
</evidence>
<evidence type="ECO:0000313" key="3">
    <source>
        <dbReference type="EMBL" id="TMQ71991.1"/>
    </source>
</evidence>
<dbReference type="Proteomes" id="UP000319836">
    <property type="component" value="Unassembled WGS sequence"/>
</dbReference>
<dbReference type="AlphaFoldDB" id="A0A538U7W9"/>
<protein>
    <recommendedName>
        <fullName evidence="5">Glycine zipper family protein</fullName>
    </recommendedName>
</protein>
<reference evidence="3 4" key="1">
    <citation type="journal article" date="2019" name="Nat. Microbiol.">
        <title>Mediterranean grassland soil C-N compound turnover is dependent on rainfall and depth, and is mediated by genomically divergent microorganisms.</title>
        <authorList>
            <person name="Diamond S."/>
            <person name="Andeer P.F."/>
            <person name="Li Z."/>
            <person name="Crits-Christoph A."/>
            <person name="Burstein D."/>
            <person name="Anantharaman K."/>
            <person name="Lane K.R."/>
            <person name="Thomas B.C."/>
            <person name="Pan C."/>
            <person name="Northen T.R."/>
            <person name="Banfield J.F."/>
        </authorList>
    </citation>
    <scope>NUCLEOTIDE SEQUENCE [LARGE SCALE GENOMIC DNA]</scope>
    <source>
        <strain evidence="3">WS_10</strain>
    </source>
</reference>
<keyword evidence="1" id="KW-0812">Transmembrane</keyword>
<keyword evidence="1" id="KW-0472">Membrane</keyword>
<organism evidence="3 4">
    <name type="scientific">Eiseniibacteriota bacterium</name>
    <dbReference type="NCBI Taxonomy" id="2212470"/>
    <lineage>
        <taxon>Bacteria</taxon>
        <taxon>Candidatus Eiseniibacteriota</taxon>
    </lineage>
</organism>
<evidence type="ECO:0000256" key="1">
    <source>
        <dbReference type="SAM" id="Phobius"/>
    </source>
</evidence>
<feature type="transmembrane region" description="Helical" evidence="1">
    <location>
        <begin position="152"/>
        <end position="178"/>
    </location>
</feature>
<feature type="chain" id="PRO_5021818031" description="Glycine zipper family protein" evidence="2">
    <location>
        <begin position="27"/>
        <end position="198"/>
    </location>
</feature>